<name>A0A4R7EXN7_9FLAO</name>
<dbReference type="InterPro" id="IPR015424">
    <property type="entry name" value="PyrdxlP-dep_Trfase"/>
</dbReference>
<evidence type="ECO:0000259" key="13">
    <source>
        <dbReference type="Pfam" id="PF00155"/>
    </source>
</evidence>
<reference evidence="14 15" key="1">
    <citation type="submission" date="2019-03" db="EMBL/GenBank/DDBJ databases">
        <title>Genomic Encyclopedia of Archaeal and Bacterial Type Strains, Phase II (KMG-II): from individual species to whole genera.</title>
        <authorList>
            <person name="Goeker M."/>
        </authorList>
    </citation>
    <scope>NUCLEOTIDE SEQUENCE [LARGE SCALE GENOMIC DNA]</scope>
    <source>
        <strain evidence="14 15">DSM 28213</strain>
    </source>
</reference>
<dbReference type="GO" id="GO:0005737">
    <property type="term" value="C:cytoplasm"/>
    <property type="evidence" value="ECO:0007669"/>
    <property type="project" value="UniProtKB-ARBA"/>
</dbReference>
<sequence>MYGKIKEHLQNELESIEKNGLFKKERIITSPQGAEITVSSGAKVLNFCANNYLGLSSHPEVVQAAKDTLDSHGFGMSSVRFICGTQDIHKKLEATIADFYETEDTILYAAAFDANGGVFEPLLGEEDAIISDSLNHASIIDGVRLCKAARYRYENNNMEELEKQLIKANEAGHRFKIIVTDGVFSMDGLVAPLDKICDLADKYDALVMVDECHAAGFIGATGKGTLEAKKVMGRVDIITGTLGKALGGAMGGYTTGKKEIIEILRQRSRPYLFSNSLAPMIVGASVKVFELLKKDTSLRDKLEWNTNYFKEGMKKAGFDIIDGDSAIVPVMLYDAKLSQVMADKLLEKGVYVIGFFYPVVPQDKARIRVQLSAAHTKEHLDKAIQAFTEVGKELGVI</sequence>
<dbReference type="GO" id="GO:0016874">
    <property type="term" value="F:ligase activity"/>
    <property type="evidence" value="ECO:0007669"/>
    <property type="project" value="UniProtKB-KW"/>
</dbReference>
<evidence type="ECO:0000256" key="5">
    <source>
        <dbReference type="ARBA" id="ARBA00022679"/>
    </source>
</evidence>
<feature type="binding site" evidence="12">
    <location>
        <begin position="274"/>
        <end position="275"/>
    </location>
    <ligand>
        <name>pyridoxal 5'-phosphate</name>
        <dbReference type="ChEBI" id="CHEBI:597326"/>
        <note>ligand shared between dimeric partners</note>
    </ligand>
</feature>
<dbReference type="OrthoDB" id="9807157at2"/>
<dbReference type="Gene3D" id="3.40.640.10">
    <property type="entry name" value="Type I PLP-dependent aspartate aminotransferase-like (Major domain)"/>
    <property type="match status" value="1"/>
</dbReference>
<comment type="caution">
    <text evidence="14">The sequence shown here is derived from an EMBL/GenBank/DDBJ whole genome shotgun (WGS) entry which is preliminary data.</text>
</comment>
<dbReference type="GO" id="GO:0016020">
    <property type="term" value="C:membrane"/>
    <property type="evidence" value="ECO:0007669"/>
    <property type="project" value="GOC"/>
</dbReference>
<comment type="catalytic activity">
    <reaction evidence="12">
        <text>glycine + acetyl-CoA = (2S)-2-amino-3-oxobutanoate + CoA</text>
        <dbReference type="Rhea" id="RHEA:20736"/>
        <dbReference type="ChEBI" id="CHEBI:57287"/>
        <dbReference type="ChEBI" id="CHEBI:57288"/>
        <dbReference type="ChEBI" id="CHEBI:57305"/>
        <dbReference type="ChEBI" id="CHEBI:78948"/>
        <dbReference type="EC" id="2.3.1.29"/>
    </reaction>
</comment>
<evidence type="ECO:0000313" key="15">
    <source>
        <dbReference type="Proteomes" id="UP000295215"/>
    </source>
</evidence>
<comment type="function">
    <text evidence="11">Involved in de novo bacterial ceramide synthesis. Catalyzes the condensation of L-serine with palmitoyl-CoA (hexadecanoyl-CoA) to produce 3-oxosphinganine. Also capable of using alanine as substrate leading to the formation of 1-deoxysphinganine (1-deoxySa). Contributes to the levels of endogenous sphingolipids in its host.</text>
</comment>
<keyword evidence="8" id="KW-0443">Lipid metabolism</keyword>
<comment type="pathway">
    <text evidence="3">Sphingolipid metabolism.</text>
</comment>
<dbReference type="GO" id="GO:0004758">
    <property type="term" value="F:serine C-palmitoyltransferase activity"/>
    <property type="evidence" value="ECO:0007669"/>
    <property type="project" value="UniProtKB-EC"/>
</dbReference>
<dbReference type="NCBIfam" id="TIGR01822">
    <property type="entry name" value="2am3keto_CoA"/>
    <property type="match status" value="1"/>
</dbReference>
<evidence type="ECO:0000256" key="9">
    <source>
        <dbReference type="ARBA" id="ARBA00023315"/>
    </source>
</evidence>
<keyword evidence="7" id="KW-0746">Sphingolipid metabolism</keyword>
<dbReference type="EC" id="2.3.1.29" evidence="12"/>
<comment type="caution">
    <text evidence="12">Lacks conserved residue(s) required for the propagation of feature annotation.</text>
</comment>
<feature type="domain" description="Aminotransferase class I/classII large" evidence="13">
    <location>
        <begin position="43"/>
        <end position="387"/>
    </location>
</feature>
<comment type="similarity">
    <text evidence="4">Belongs to the class-II pyridoxal-phosphate-dependent aminotransferase family. BioF subfamily.</text>
</comment>
<dbReference type="NCBIfam" id="NF005394">
    <property type="entry name" value="PRK06939.1"/>
    <property type="match status" value="1"/>
</dbReference>
<accession>A0A4R7EXN7</accession>
<evidence type="ECO:0000256" key="1">
    <source>
        <dbReference type="ARBA" id="ARBA00004746"/>
    </source>
</evidence>
<evidence type="ECO:0000256" key="7">
    <source>
        <dbReference type="ARBA" id="ARBA00022919"/>
    </source>
</evidence>
<feature type="binding site" evidence="12">
    <location>
        <position position="368"/>
    </location>
    <ligand>
        <name>substrate</name>
    </ligand>
</feature>
<dbReference type="UniPathway" id="UPA00046">
    <property type="reaction ID" value="UER00506"/>
</dbReference>
<evidence type="ECO:0000256" key="12">
    <source>
        <dbReference type="HAMAP-Rule" id="MF_00985"/>
    </source>
</evidence>
<keyword evidence="14" id="KW-0436">Ligase</keyword>
<evidence type="ECO:0000256" key="8">
    <source>
        <dbReference type="ARBA" id="ARBA00023098"/>
    </source>
</evidence>
<keyword evidence="6 12" id="KW-0663">Pyridoxal phosphate</keyword>
<comment type="cofactor">
    <cofactor evidence="12">
        <name>pyridoxal 5'-phosphate</name>
        <dbReference type="ChEBI" id="CHEBI:597326"/>
    </cofactor>
    <text evidence="12">Binds 1 pyridoxal phosphate per subunit.</text>
</comment>
<dbReference type="InterPro" id="IPR015421">
    <property type="entry name" value="PyrdxlP-dep_Trfase_major"/>
</dbReference>
<gene>
    <name evidence="12" type="primary">kbl</name>
    <name evidence="14" type="ORF">C8P70_11918</name>
</gene>
<dbReference type="InterPro" id="IPR015422">
    <property type="entry name" value="PyrdxlP-dep_Trfase_small"/>
</dbReference>
<comment type="pathway">
    <text evidence="12">Amino-acid degradation; L-threonine degradation via oxydo-reductase pathway; glycine from L-threonine: step 2/2.</text>
</comment>
<comment type="catalytic activity">
    <reaction evidence="10">
        <text>L-serine + hexadecanoyl-CoA + H(+) = 3-oxosphinganine + CO2 + CoA</text>
        <dbReference type="Rhea" id="RHEA:14761"/>
        <dbReference type="ChEBI" id="CHEBI:15378"/>
        <dbReference type="ChEBI" id="CHEBI:16526"/>
        <dbReference type="ChEBI" id="CHEBI:33384"/>
        <dbReference type="ChEBI" id="CHEBI:57287"/>
        <dbReference type="ChEBI" id="CHEBI:57379"/>
        <dbReference type="ChEBI" id="CHEBI:58299"/>
        <dbReference type="EC" id="2.3.1.50"/>
    </reaction>
    <physiologicalReaction direction="left-to-right" evidence="10">
        <dbReference type="Rhea" id="RHEA:14762"/>
    </physiologicalReaction>
</comment>
<dbReference type="InterPro" id="IPR004839">
    <property type="entry name" value="Aminotransferase_I/II_large"/>
</dbReference>
<dbReference type="PANTHER" id="PTHR13693">
    <property type="entry name" value="CLASS II AMINOTRANSFERASE/8-AMINO-7-OXONONANOATE SYNTHASE"/>
    <property type="match status" value="1"/>
</dbReference>
<comment type="pathway">
    <text evidence="1">Cofactor biosynthesis; biotin biosynthesis.</text>
</comment>
<dbReference type="PANTHER" id="PTHR13693:SF103">
    <property type="entry name" value="AMINOTRANSFERASE CLASS I_CLASSII DOMAIN-CONTAINING PROTEIN"/>
    <property type="match status" value="1"/>
</dbReference>
<evidence type="ECO:0000256" key="10">
    <source>
        <dbReference type="ARBA" id="ARBA00047854"/>
    </source>
</evidence>
<dbReference type="FunFam" id="3.90.1150.10:FF:000004">
    <property type="entry name" value="2-amino-3-ketobutyrate coenzyme A ligase"/>
    <property type="match status" value="1"/>
</dbReference>
<evidence type="ECO:0000256" key="3">
    <source>
        <dbReference type="ARBA" id="ARBA00004991"/>
    </source>
</evidence>
<dbReference type="SUPFAM" id="SSF53383">
    <property type="entry name" value="PLP-dependent transferases"/>
    <property type="match status" value="1"/>
</dbReference>
<dbReference type="Pfam" id="PF00155">
    <property type="entry name" value="Aminotran_1_2"/>
    <property type="match status" value="1"/>
</dbReference>
<evidence type="ECO:0000256" key="6">
    <source>
        <dbReference type="ARBA" id="ARBA00022898"/>
    </source>
</evidence>
<evidence type="ECO:0000313" key="14">
    <source>
        <dbReference type="EMBL" id="TDS56582.1"/>
    </source>
</evidence>
<feature type="binding site" description="in other chain" evidence="12">
    <location>
        <begin position="241"/>
        <end position="244"/>
    </location>
    <ligand>
        <name>pyridoxal 5'-phosphate</name>
        <dbReference type="ChEBI" id="CHEBI:597326"/>
        <note>ligand shared between dimeric partners</note>
    </ligand>
</feature>
<dbReference type="GO" id="GO:0030148">
    <property type="term" value="P:sphingolipid biosynthetic process"/>
    <property type="evidence" value="ECO:0007669"/>
    <property type="project" value="UniProtKB-ARBA"/>
</dbReference>
<dbReference type="InterPro" id="IPR011282">
    <property type="entry name" value="2am3keto_CoA_ligase"/>
</dbReference>
<dbReference type="GO" id="GO:0008890">
    <property type="term" value="F:glycine C-acetyltransferase activity"/>
    <property type="evidence" value="ECO:0007669"/>
    <property type="project" value="UniProtKB-UniRule"/>
</dbReference>
<keyword evidence="5 12" id="KW-0808">Transferase</keyword>
<dbReference type="EMBL" id="SOAG01000019">
    <property type="protein sequence ID" value="TDS56582.1"/>
    <property type="molecule type" value="Genomic_DNA"/>
</dbReference>
<keyword evidence="9 12" id="KW-0012">Acyltransferase</keyword>
<organism evidence="14 15">
    <name type="scientific">Myroides indicus</name>
    <dbReference type="NCBI Taxonomy" id="1323422"/>
    <lineage>
        <taxon>Bacteria</taxon>
        <taxon>Pseudomonadati</taxon>
        <taxon>Bacteroidota</taxon>
        <taxon>Flavobacteriia</taxon>
        <taxon>Flavobacteriales</taxon>
        <taxon>Flavobacteriaceae</taxon>
        <taxon>Myroides</taxon>
    </lineage>
</organism>
<evidence type="ECO:0000256" key="4">
    <source>
        <dbReference type="ARBA" id="ARBA00010008"/>
    </source>
</evidence>
<protein>
    <recommendedName>
        <fullName evidence="12">2-amino-3-ketobutyrate coenzyme A ligase</fullName>
        <shortName evidence="12">AKB ligase</shortName>
        <ecNumber evidence="12">2.3.1.29</ecNumber>
    </recommendedName>
    <alternativeName>
        <fullName evidence="12">Glycine acetyltransferase</fullName>
    </alternativeName>
</protein>
<dbReference type="GO" id="GO:0030170">
    <property type="term" value="F:pyridoxal phosphate binding"/>
    <property type="evidence" value="ECO:0007669"/>
    <property type="project" value="UniProtKB-UniRule"/>
</dbReference>
<keyword evidence="15" id="KW-1185">Reference proteome</keyword>
<feature type="binding site" description="in other chain" evidence="12">
    <location>
        <position position="185"/>
    </location>
    <ligand>
        <name>pyridoxal 5'-phosphate</name>
        <dbReference type="ChEBI" id="CHEBI:597326"/>
        <note>ligand shared between dimeric partners</note>
    </ligand>
</feature>
<proteinExistence type="inferred from homology"/>
<dbReference type="FunFam" id="3.40.640.10:FF:000006">
    <property type="entry name" value="5-aminolevulinate synthase, mitochondrial"/>
    <property type="match status" value="1"/>
</dbReference>
<evidence type="ECO:0000256" key="2">
    <source>
        <dbReference type="ARBA" id="ARBA00004760"/>
    </source>
</evidence>
<comment type="pathway">
    <text evidence="2">Lipid metabolism; sphingolipid metabolism.</text>
</comment>
<dbReference type="HAMAP" id="MF_00985">
    <property type="entry name" value="2am3keto_CoA_ligase"/>
    <property type="match status" value="1"/>
</dbReference>
<evidence type="ECO:0000256" key="11">
    <source>
        <dbReference type="ARBA" id="ARBA00055827"/>
    </source>
</evidence>
<dbReference type="InterPro" id="IPR050087">
    <property type="entry name" value="AON_synthase_class-II"/>
</dbReference>
<dbReference type="Proteomes" id="UP000295215">
    <property type="component" value="Unassembled WGS sequence"/>
</dbReference>
<dbReference type="AlphaFoldDB" id="A0A4R7EXN7"/>
<dbReference type="Gene3D" id="3.90.1150.10">
    <property type="entry name" value="Aspartate Aminotransferase, domain 1"/>
    <property type="match status" value="1"/>
</dbReference>
<dbReference type="GO" id="GO:0019518">
    <property type="term" value="P:L-threonine catabolic process to glycine"/>
    <property type="evidence" value="ECO:0007669"/>
    <property type="project" value="UniProtKB-UniRule"/>
</dbReference>
<dbReference type="CDD" id="cd06454">
    <property type="entry name" value="KBL_like"/>
    <property type="match status" value="1"/>
</dbReference>
<dbReference type="RefSeq" id="WP_133712970.1">
    <property type="nucleotide sequence ID" value="NZ_SOAG01000019.1"/>
</dbReference>
<feature type="binding site" evidence="12">
    <location>
        <position position="136"/>
    </location>
    <ligand>
        <name>substrate</name>
    </ligand>
</feature>
<feature type="modified residue" description="N6-(pyridoxal phosphate)lysine" evidence="12">
    <location>
        <position position="244"/>
    </location>
</feature>
<comment type="function">
    <text evidence="12">Catalyzes the cleavage of 2-amino-3-ketobutyrate to glycine and acetyl-CoA.</text>
</comment>
<comment type="subunit">
    <text evidence="12">Homodimer.</text>
</comment>